<dbReference type="Proteomes" id="UP001198200">
    <property type="component" value="Unassembled WGS sequence"/>
</dbReference>
<dbReference type="EMBL" id="JAJEQN010000004">
    <property type="protein sequence ID" value="MCC2220488.1"/>
    <property type="molecule type" value="Genomic_DNA"/>
</dbReference>
<organism evidence="1 2">
    <name type="scientific">Anthropogastromicrobium aceti</name>
    <dbReference type="NCBI Taxonomy" id="2981768"/>
    <lineage>
        <taxon>Bacteria</taxon>
        <taxon>Bacillati</taxon>
        <taxon>Bacillota</taxon>
        <taxon>Clostridia</taxon>
        <taxon>Lachnospirales</taxon>
        <taxon>Lachnospiraceae</taxon>
        <taxon>Anthropogastromicrobium</taxon>
    </lineage>
</organism>
<protein>
    <submittedName>
        <fullName evidence="1">Uncharacterized protein</fullName>
    </submittedName>
</protein>
<name>A0AAE3E1H3_9FIRM</name>
<comment type="caution">
    <text evidence="1">The sequence shown here is derived from an EMBL/GenBank/DDBJ whole genome shotgun (WGS) entry which is preliminary data.</text>
</comment>
<accession>A0AAE3E1H3</accession>
<gene>
    <name evidence="1" type="ORF">LKD48_02325</name>
</gene>
<sequence>MDRLWWENITNTSHFIDQIVEAVQSGSHLFLQLPQFVPWYETMSDLVISKIERQNSDRSLKIIMDSGKDPGEYLFYQYCRQEKRAQYRPGIGYAQFLAKSEELIMNHYILWVTQADAAQAKKWYTFLEGYSKALGKGKKGCIFLIETREDVSIRERGSIKRLVYEKEIAHYDTYLFAMLAASTQKQTEGFRQYLAEAVSSVVPDDAELACACIKRGRTFLEDPVKTIASIKKETFRSDGTAFWPDISEKQIAERMWEAQIKVVFPIIEKQRSIIVERYRKGIEALLPITGAYGEMFFDAEDVEIGVLSHLVSLGRLVVAFEDGKMIARLRNARNTLAHIKPMTQAEIDEIL</sequence>
<dbReference type="AlphaFoldDB" id="A0AAE3E1H3"/>
<evidence type="ECO:0000313" key="2">
    <source>
        <dbReference type="Proteomes" id="UP001198200"/>
    </source>
</evidence>
<dbReference type="RefSeq" id="WP_308731053.1">
    <property type="nucleotide sequence ID" value="NZ_JAJEQN010000004.1"/>
</dbReference>
<reference evidence="1 2" key="1">
    <citation type="submission" date="2021-10" db="EMBL/GenBank/DDBJ databases">
        <title>Anaerobic single-cell dispensing facilitates the cultivation of human gut bacteria.</title>
        <authorList>
            <person name="Afrizal A."/>
        </authorList>
    </citation>
    <scope>NUCLEOTIDE SEQUENCE [LARGE SCALE GENOMIC DNA]</scope>
    <source>
        <strain evidence="1 2">CLA-AA-H224</strain>
    </source>
</reference>
<evidence type="ECO:0000313" key="1">
    <source>
        <dbReference type="EMBL" id="MCC2220488.1"/>
    </source>
</evidence>
<keyword evidence="2" id="KW-1185">Reference proteome</keyword>
<proteinExistence type="predicted"/>